<accession>A0A6S7G0P1</accession>
<dbReference type="OrthoDB" id="10070846at2759"/>
<evidence type="ECO:0000313" key="2">
    <source>
        <dbReference type="Proteomes" id="UP001152795"/>
    </source>
</evidence>
<name>A0A6S7G0P1_PARCT</name>
<dbReference type="AlphaFoldDB" id="A0A6S7G0P1"/>
<reference evidence="1" key="1">
    <citation type="submission" date="2020-04" db="EMBL/GenBank/DDBJ databases">
        <authorList>
            <person name="Alioto T."/>
            <person name="Alioto T."/>
            <person name="Gomez Garrido J."/>
        </authorList>
    </citation>
    <scope>NUCLEOTIDE SEQUENCE</scope>
    <source>
        <strain evidence="1">A484AB</strain>
    </source>
</reference>
<proteinExistence type="predicted"/>
<organism evidence="1 2">
    <name type="scientific">Paramuricea clavata</name>
    <name type="common">Red gorgonian</name>
    <name type="synonym">Violescent sea-whip</name>
    <dbReference type="NCBI Taxonomy" id="317549"/>
    <lineage>
        <taxon>Eukaryota</taxon>
        <taxon>Metazoa</taxon>
        <taxon>Cnidaria</taxon>
        <taxon>Anthozoa</taxon>
        <taxon>Octocorallia</taxon>
        <taxon>Malacalcyonacea</taxon>
        <taxon>Plexauridae</taxon>
        <taxon>Paramuricea</taxon>
    </lineage>
</organism>
<evidence type="ECO:0000313" key="1">
    <source>
        <dbReference type="EMBL" id="CAB3985448.1"/>
    </source>
</evidence>
<gene>
    <name evidence="1" type="ORF">PACLA_8A018297</name>
</gene>
<keyword evidence="2" id="KW-1185">Reference proteome</keyword>
<dbReference type="EMBL" id="CACRXK020000874">
    <property type="protein sequence ID" value="CAB3985448.1"/>
    <property type="molecule type" value="Genomic_DNA"/>
</dbReference>
<sequence length="585" mass="68495">MDWMQNVRDPLLPIDIPLQSKMCDGNVDYAKFDVCEANRLLTIDEQCLDFILTFSRKNIIKLSSNKSMWLCVCACALRGMEIVERWFEKQHNQIQNWEKNYVRKYQKDIVSRITHVMDCEAYTLGKNQVYLREVSVYRIRDEKTFSFQIYMPNIYINPKVVHYQIHHVHGLPVVYEKNNEDFLQYHDVYKVLCEEFMTSADLVGYKGGTIERDLLKKLGTKGINIELLGCEKYANLITKYGMTPERCPYHLYGDYHCSRHEVQAAIEAFDVLLKNYLHHPILWRLYSVNSTLRLRKPRMDKERIICDYFVEKEPWLCGVGAGLNSIICYDDKIKDDDGNRTVEALVSPKYDKGITYVIPCEWVKRVVFDEEGYMILKAFEFCCRQVLKRTDCKLVRCQEMILGEPYLKDVNYFHVGCGPCNEEKAYLLYEIPIFLGLKPLFEILRTASFEVDILYIVYILGDIADLTLHMMKNDGSFKEYDSAYLQNLLKHILVCSRCCKYLKDFIMTIDKFLEASDPVPDYSDDCNVEVFLDDIIPCDVFLIDGEFNVIREQYYTALLNYTNELGIEASHSLVLKFIQEHGSVS</sequence>
<dbReference type="Proteomes" id="UP001152795">
    <property type="component" value="Unassembled WGS sequence"/>
</dbReference>
<protein>
    <submittedName>
        <fullName evidence="1">Uncharacterized protein</fullName>
    </submittedName>
</protein>
<comment type="caution">
    <text evidence="1">The sequence shown here is derived from an EMBL/GenBank/DDBJ whole genome shotgun (WGS) entry which is preliminary data.</text>
</comment>